<evidence type="ECO:0000256" key="5">
    <source>
        <dbReference type="ARBA" id="ARBA00022989"/>
    </source>
</evidence>
<dbReference type="Gene3D" id="1.10.3720.10">
    <property type="entry name" value="MetI-like"/>
    <property type="match status" value="1"/>
</dbReference>
<evidence type="ECO:0000256" key="2">
    <source>
        <dbReference type="ARBA" id="ARBA00022448"/>
    </source>
</evidence>
<evidence type="ECO:0000256" key="7">
    <source>
        <dbReference type="RuleBase" id="RU363032"/>
    </source>
</evidence>
<comment type="caution">
    <text evidence="9">The sequence shown here is derived from an EMBL/GenBank/DDBJ whole genome shotgun (WGS) entry which is preliminary data.</text>
</comment>
<feature type="transmembrane region" description="Helical" evidence="7">
    <location>
        <begin position="140"/>
        <end position="160"/>
    </location>
</feature>
<dbReference type="PANTHER" id="PTHR43744:SF9">
    <property type="entry name" value="POLYGALACTURONAN_RHAMNOGALACTURONAN TRANSPORT SYSTEM PERMEASE PROTEIN YTCP"/>
    <property type="match status" value="1"/>
</dbReference>
<evidence type="ECO:0000313" key="10">
    <source>
        <dbReference type="Proteomes" id="UP000564644"/>
    </source>
</evidence>
<gene>
    <name evidence="9" type="ORF">H7C18_00845</name>
</gene>
<evidence type="ECO:0000256" key="3">
    <source>
        <dbReference type="ARBA" id="ARBA00022475"/>
    </source>
</evidence>
<proteinExistence type="inferred from homology"/>
<reference evidence="9 10" key="1">
    <citation type="submission" date="2020-08" db="EMBL/GenBank/DDBJ databases">
        <title>Cohnella phylogeny.</title>
        <authorList>
            <person name="Dunlap C."/>
        </authorList>
    </citation>
    <scope>NUCLEOTIDE SEQUENCE [LARGE SCALE GENOMIC DNA]</scope>
    <source>
        <strain evidence="9 10">CBP 2801</strain>
    </source>
</reference>
<dbReference type="RefSeq" id="WP_185127109.1">
    <property type="nucleotide sequence ID" value="NZ_JACJVO010000001.1"/>
</dbReference>
<dbReference type="Pfam" id="PF00528">
    <property type="entry name" value="BPD_transp_1"/>
    <property type="match status" value="1"/>
</dbReference>
<feature type="transmembrane region" description="Helical" evidence="7">
    <location>
        <begin position="108"/>
        <end position="128"/>
    </location>
</feature>
<dbReference type="SUPFAM" id="SSF161098">
    <property type="entry name" value="MetI-like"/>
    <property type="match status" value="1"/>
</dbReference>
<keyword evidence="4 7" id="KW-0812">Transmembrane</keyword>
<dbReference type="PANTHER" id="PTHR43744">
    <property type="entry name" value="ABC TRANSPORTER PERMEASE PROTEIN MG189-RELATED-RELATED"/>
    <property type="match status" value="1"/>
</dbReference>
<dbReference type="InterPro" id="IPR000515">
    <property type="entry name" value="MetI-like"/>
</dbReference>
<keyword evidence="2 7" id="KW-0813">Transport</keyword>
<feature type="transmembrane region" description="Helical" evidence="7">
    <location>
        <begin position="181"/>
        <end position="201"/>
    </location>
</feature>
<dbReference type="CDD" id="cd06261">
    <property type="entry name" value="TM_PBP2"/>
    <property type="match status" value="1"/>
</dbReference>
<organism evidence="9 10">
    <name type="scientific">Cohnella zeiphila</name>
    <dbReference type="NCBI Taxonomy" id="2761120"/>
    <lineage>
        <taxon>Bacteria</taxon>
        <taxon>Bacillati</taxon>
        <taxon>Bacillota</taxon>
        <taxon>Bacilli</taxon>
        <taxon>Bacillales</taxon>
        <taxon>Paenibacillaceae</taxon>
        <taxon>Cohnella</taxon>
    </lineage>
</organism>
<keyword evidence="5 7" id="KW-1133">Transmembrane helix</keyword>
<dbReference type="Proteomes" id="UP000564644">
    <property type="component" value="Unassembled WGS sequence"/>
</dbReference>
<evidence type="ECO:0000313" key="9">
    <source>
        <dbReference type="EMBL" id="MBB6729442.1"/>
    </source>
</evidence>
<dbReference type="GO" id="GO:0055085">
    <property type="term" value="P:transmembrane transport"/>
    <property type="evidence" value="ECO:0007669"/>
    <property type="project" value="InterPro"/>
</dbReference>
<dbReference type="InterPro" id="IPR035906">
    <property type="entry name" value="MetI-like_sf"/>
</dbReference>
<keyword evidence="3" id="KW-1003">Cell membrane</keyword>
<feature type="transmembrane region" description="Helical" evidence="7">
    <location>
        <begin position="254"/>
        <end position="274"/>
    </location>
</feature>
<dbReference type="AlphaFoldDB" id="A0A7X0VTR3"/>
<keyword evidence="6 7" id="KW-0472">Membrane</keyword>
<comment type="subcellular location">
    <subcellularLocation>
        <location evidence="1 7">Cell membrane</location>
        <topology evidence="1 7">Multi-pass membrane protein</topology>
    </subcellularLocation>
</comment>
<dbReference type="EMBL" id="JACJVO010000001">
    <property type="protein sequence ID" value="MBB6729442.1"/>
    <property type="molecule type" value="Genomic_DNA"/>
</dbReference>
<evidence type="ECO:0000256" key="6">
    <source>
        <dbReference type="ARBA" id="ARBA00023136"/>
    </source>
</evidence>
<evidence type="ECO:0000259" key="8">
    <source>
        <dbReference type="PROSITE" id="PS50928"/>
    </source>
</evidence>
<evidence type="ECO:0000256" key="4">
    <source>
        <dbReference type="ARBA" id="ARBA00022692"/>
    </source>
</evidence>
<dbReference type="GO" id="GO:0005886">
    <property type="term" value="C:plasma membrane"/>
    <property type="evidence" value="ECO:0007669"/>
    <property type="project" value="UniProtKB-SubCell"/>
</dbReference>
<sequence>MRISAAQRAFNWFNICLLAFISITAVLPFLHVLAQSFSDNVAIDKGDVYLWPVRFTAESYNLIFHDPTVWSSMRNSVVITIGGTFINLAATATLAYALSRQEYRFRKVVLMMVLITLIFQAPLIPNYLLIRNLHLLNTLWALMLPNAISAFNLFVMRSFFMGLPGELIDSGRIDGCGELRMLWSIVLPLSKPVMATMGLIYGVNNWNTFKDAIYYITKNNLIPIQVKLQQMVVDNTLGNSDINSEMAKLLSPEGIKMAVIIVATIPIMMAYPFLQKYFVKGMMVGSIKS</sequence>
<evidence type="ECO:0000256" key="1">
    <source>
        <dbReference type="ARBA" id="ARBA00004651"/>
    </source>
</evidence>
<feature type="transmembrane region" description="Helical" evidence="7">
    <location>
        <begin position="12"/>
        <end position="34"/>
    </location>
</feature>
<dbReference type="PROSITE" id="PS50928">
    <property type="entry name" value="ABC_TM1"/>
    <property type="match status" value="1"/>
</dbReference>
<protein>
    <submittedName>
        <fullName evidence="9">Carbohydrate ABC transporter permease</fullName>
    </submittedName>
</protein>
<accession>A0A7X0VTR3</accession>
<comment type="similarity">
    <text evidence="7">Belongs to the binding-protein-dependent transport system permease family.</text>
</comment>
<feature type="transmembrane region" description="Helical" evidence="7">
    <location>
        <begin position="77"/>
        <end position="96"/>
    </location>
</feature>
<feature type="domain" description="ABC transmembrane type-1" evidence="8">
    <location>
        <begin position="73"/>
        <end position="274"/>
    </location>
</feature>
<keyword evidence="10" id="KW-1185">Reference proteome</keyword>
<name>A0A7X0VTR3_9BACL</name>